<keyword evidence="2" id="KW-0456">Lyase</keyword>
<proteinExistence type="inferred from homology"/>
<evidence type="ECO:0000313" key="3">
    <source>
        <dbReference type="EMBL" id="KAK8856848.1"/>
    </source>
</evidence>
<gene>
    <name evidence="3" type="ORF">PGQ11_012760</name>
</gene>
<accession>A0ABR2I416</accession>
<keyword evidence="4" id="KW-1185">Reference proteome</keyword>
<dbReference type="InterPro" id="IPR024652">
    <property type="entry name" value="Trichodiene_synth"/>
</dbReference>
<comment type="caution">
    <text evidence="3">The sequence shown here is derived from an EMBL/GenBank/DDBJ whole genome shotgun (WGS) entry which is preliminary data.</text>
</comment>
<dbReference type="SUPFAM" id="SSF48576">
    <property type="entry name" value="Terpenoid synthases"/>
    <property type="match status" value="1"/>
</dbReference>
<dbReference type="Proteomes" id="UP001390339">
    <property type="component" value="Unassembled WGS sequence"/>
</dbReference>
<organism evidence="3 4">
    <name type="scientific">Apiospora arundinis</name>
    <dbReference type="NCBI Taxonomy" id="335852"/>
    <lineage>
        <taxon>Eukaryota</taxon>
        <taxon>Fungi</taxon>
        <taxon>Dikarya</taxon>
        <taxon>Ascomycota</taxon>
        <taxon>Pezizomycotina</taxon>
        <taxon>Sordariomycetes</taxon>
        <taxon>Xylariomycetidae</taxon>
        <taxon>Amphisphaeriales</taxon>
        <taxon>Apiosporaceae</taxon>
        <taxon>Apiospora</taxon>
    </lineage>
</organism>
<evidence type="ECO:0000256" key="2">
    <source>
        <dbReference type="ARBA" id="ARBA00023239"/>
    </source>
</evidence>
<name>A0ABR2I416_9PEZI</name>
<dbReference type="InterPro" id="IPR008949">
    <property type="entry name" value="Isoprenoid_synthase_dom_sf"/>
</dbReference>
<evidence type="ECO:0000256" key="1">
    <source>
        <dbReference type="ARBA" id="ARBA00007946"/>
    </source>
</evidence>
<dbReference type="Pfam" id="PF06330">
    <property type="entry name" value="TRI5"/>
    <property type="match status" value="1"/>
</dbReference>
<protein>
    <submittedName>
        <fullName evidence="3">Terpene cyclase</fullName>
    </submittedName>
</protein>
<sequence>MAPILSEADNARIRNTLSYFLDGVTGGRRIDEDALTVVSIDKLRTEVTSRLASSSLGDHMDVITAKNQLNYSCNVAADFANGRGFEYQVVYALLTLMFFHAEDILDDKPDVIANLQRNLATGRPFGDPMLDWFAREFAPQLWDHFDPLVANMILVACYDFINGIGIEHVTQDAAVHPKAERFPDWLRFKTGLSPMYALLALARHSDKDRKNAEGFGRYVQAVPDVIVFTNIVNDVISFYKELLAGEKGNYIDHRAEKEGVDVIMAQRILAEEGVAVYERVRATLADAPEYRANFEAYARGITHFHTSSPRYRLRELFGNLSSQNGTNGFKVNGVNGTNGVNGHSC</sequence>
<reference evidence="3 4" key="1">
    <citation type="journal article" date="2024" name="IMA Fungus">
        <title>Apiospora arundinis, a panoply of carbohydrate-active enzymes and secondary metabolites.</title>
        <authorList>
            <person name="Sorensen T."/>
            <person name="Petersen C."/>
            <person name="Muurmann A.T."/>
            <person name="Christiansen J.V."/>
            <person name="Brundto M.L."/>
            <person name="Overgaard C.K."/>
            <person name="Boysen A.T."/>
            <person name="Wollenberg R.D."/>
            <person name="Larsen T.O."/>
            <person name="Sorensen J.L."/>
            <person name="Nielsen K.L."/>
            <person name="Sondergaard T.E."/>
        </authorList>
    </citation>
    <scope>NUCLEOTIDE SEQUENCE [LARGE SCALE GENOMIC DNA]</scope>
    <source>
        <strain evidence="3 4">AAU 773</strain>
    </source>
</reference>
<dbReference type="Gene3D" id="1.10.600.10">
    <property type="entry name" value="Farnesyl Diphosphate Synthase"/>
    <property type="match status" value="1"/>
</dbReference>
<evidence type="ECO:0000313" key="4">
    <source>
        <dbReference type="Proteomes" id="UP001390339"/>
    </source>
</evidence>
<comment type="similarity">
    <text evidence="1">Belongs to the trichodiene synthase family.</text>
</comment>
<dbReference type="EMBL" id="JAPCWZ010000007">
    <property type="protein sequence ID" value="KAK8856848.1"/>
    <property type="molecule type" value="Genomic_DNA"/>
</dbReference>